<dbReference type="EMBL" id="JANIIK010000038">
    <property type="protein sequence ID" value="KAJ3609972.1"/>
    <property type="molecule type" value="Genomic_DNA"/>
</dbReference>
<accession>A0A9Q0IR10</accession>
<reference evidence="2" key="1">
    <citation type="submission" date="2022-07" db="EMBL/GenBank/DDBJ databases">
        <title>Chromosome-level genome of Muraenolepis orangiensis.</title>
        <authorList>
            <person name="Kim J."/>
        </authorList>
    </citation>
    <scope>NUCLEOTIDE SEQUENCE</scope>
    <source>
        <strain evidence="2">KU_S4_2022</strain>
        <tissue evidence="2">Muscle</tissue>
    </source>
</reference>
<proteinExistence type="predicted"/>
<evidence type="ECO:0000313" key="2">
    <source>
        <dbReference type="EMBL" id="KAJ3609972.1"/>
    </source>
</evidence>
<feature type="compositionally biased region" description="Pro residues" evidence="1">
    <location>
        <begin position="240"/>
        <end position="252"/>
    </location>
</feature>
<keyword evidence="3" id="KW-1185">Reference proteome</keyword>
<organism evidence="2 3">
    <name type="scientific">Muraenolepis orangiensis</name>
    <name type="common">Patagonian moray cod</name>
    <dbReference type="NCBI Taxonomy" id="630683"/>
    <lineage>
        <taxon>Eukaryota</taxon>
        <taxon>Metazoa</taxon>
        <taxon>Chordata</taxon>
        <taxon>Craniata</taxon>
        <taxon>Vertebrata</taxon>
        <taxon>Euteleostomi</taxon>
        <taxon>Actinopterygii</taxon>
        <taxon>Neopterygii</taxon>
        <taxon>Teleostei</taxon>
        <taxon>Neoteleostei</taxon>
        <taxon>Acanthomorphata</taxon>
        <taxon>Zeiogadaria</taxon>
        <taxon>Gadariae</taxon>
        <taxon>Gadiformes</taxon>
        <taxon>Muraenolepidoidei</taxon>
        <taxon>Muraenolepididae</taxon>
        <taxon>Muraenolepis</taxon>
    </lineage>
</organism>
<evidence type="ECO:0000313" key="3">
    <source>
        <dbReference type="Proteomes" id="UP001148018"/>
    </source>
</evidence>
<dbReference type="PANTHER" id="PTHR33244:SF3">
    <property type="entry name" value="PEPTIDASE A2 DOMAIN-CONTAINING PROTEIN"/>
    <property type="match status" value="1"/>
</dbReference>
<dbReference type="PANTHER" id="PTHR33244">
    <property type="entry name" value="INTEGRASE CATALYTIC DOMAIN-CONTAINING PROTEIN-RELATED"/>
    <property type="match status" value="1"/>
</dbReference>
<dbReference type="Proteomes" id="UP001148018">
    <property type="component" value="Unassembled WGS sequence"/>
</dbReference>
<sequence length="272" mass="31383">MEQFKPPSPLMLTGNPSENWHRREQRFRLYTTASGASERKDEKVKVAILLHTIGEEALEVYNTLTRRWTEEDETMEDVLTALRDHCSPQKNVVLERHQCWSHQMTDGASMDTFITELRQKSKDSSAVLQQSTPQHVHRRLQGLRSRQQRYYNQHAGPLPELPPGSTVHMQTRRGWEPAVVMHERDKPRSYVVQTPSGKTFRRNRRHLRKIHPSLCVDTDPDEHSEVMFPQTPRPVGSPARAPPVSPDDPPAPHTRGGRVVSQPTRYRDGWMG</sequence>
<dbReference type="AlphaFoldDB" id="A0A9Q0IR10"/>
<gene>
    <name evidence="2" type="ORF">NHX12_022066</name>
</gene>
<name>A0A9Q0IR10_9TELE</name>
<feature type="region of interest" description="Disordered" evidence="1">
    <location>
        <begin position="214"/>
        <end position="272"/>
    </location>
</feature>
<protein>
    <submittedName>
        <fullName evidence="2">Uncharacterized protein</fullName>
    </submittedName>
</protein>
<comment type="caution">
    <text evidence="2">The sequence shown here is derived from an EMBL/GenBank/DDBJ whole genome shotgun (WGS) entry which is preliminary data.</text>
</comment>
<dbReference type="OrthoDB" id="775972at2759"/>
<evidence type="ECO:0000256" key="1">
    <source>
        <dbReference type="SAM" id="MobiDB-lite"/>
    </source>
</evidence>